<evidence type="ECO:0000256" key="1">
    <source>
        <dbReference type="SAM" id="MobiDB-lite"/>
    </source>
</evidence>
<organism evidence="2 3">
    <name type="scientific">Linum tenue</name>
    <dbReference type="NCBI Taxonomy" id="586396"/>
    <lineage>
        <taxon>Eukaryota</taxon>
        <taxon>Viridiplantae</taxon>
        <taxon>Streptophyta</taxon>
        <taxon>Embryophyta</taxon>
        <taxon>Tracheophyta</taxon>
        <taxon>Spermatophyta</taxon>
        <taxon>Magnoliopsida</taxon>
        <taxon>eudicotyledons</taxon>
        <taxon>Gunneridae</taxon>
        <taxon>Pentapetalae</taxon>
        <taxon>rosids</taxon>
        <taxon>fabids</taxon>
        <taxon>Malpighiales</taxon>
        <taxon>Linaceae</taxon>
        <taxon>Linum</taxon>
    </lineage>
</organism>
<dbReference type="Proteomes" id="UP001154282">
    <property type="component" value="Unassembled WGS sequence"/>
</dbReference>
<protein>
    <submittedName>
        <fullName evidence="2">Uncharacterized protein</fullName>
    </submittedName>
</protein>
<sequence>MGSAALSPDSLRPGAGNSACLVQCDMALRATVGPHSPAPGGPLERSMHQSVRPEEAVHRRRFVADLVLRPHHRSLRRYRLAARG</sequence>
<evidence type="ECO:0000313" key="3">
    <source>
        <dbReference type="Proteomes" id="UP001154282"/>
    </source>
</evidence>
<comment type="caution">
    <text evidence="2">The sequence shown here is derived from an EMBL/GenBank/DDBJ whole genome shotgun (WGS) entry which is preliminary data.</text>
</comment>
<keyword evidence="3" id="KW-1185">Reference proteome</keyword>
<proteinExistence type="predicted"/>
<feature type="compositionally biased region" description="Basic and acidic residues" evidence="1">
    <location>
        <begin position="45"/>
        <end position="55"/>
    </location>
</feature>
<evidence type="ECO:0000313" key="2">
    <source>
        <dbReference type="EMBL" id="CAI0427199.1"/>
    </source>
</evidence>
<accession>A0AAV0L1N9</accession>
<reference evidence="2" key="1">
    <citation type="submission" date="2022-08" db="EMBL/GenBank/DDBJ databases">
        <authorList>
            <person name="Gutierrez-Valencia J."/>
        </authorList>
    </citation>
    <scope>NUCLEOTIDE SEQUENCE</scope>
</reference>
<dbReference type="EMBL" id="CAMGYJ010000005">
    <property type="protein sequence ID" value="CAI0427199.1"/>
    <property type="molecule type" value="Genomic_DNA"/>
</dbReference>
<feature type="region of interest" description="Disordered" evidence="1">
    <location>
        <begin position="31"/>
        <end position="55"/>
    </location>
</feature>
<gene>
    <name evidence="2" type="ORF">LITE_LOCUS21110</name>
</gene>
<dbReference type="AlphaFoldDB" id="A0AAV0L1N9"/>
<name>A0AAV0L1N9_9ROSI</name>